<name>A0AAV8VUX9_9CUCU</name>
<sequence length="65" mass="7132">MDDFCANILCMIVNCISGHVLFILSNIEKTIDATENSSRAVIQPNTRSRQDVVAAPTTSHNLPMN</sequence>
<feature type="region of interest" description="Disordered" evidence="1">
    <location>
        <begin position="45"/>
        <end position="65"/>
    </location>
</feature>
<comment type="caution">
    <text evidence="3">The sequence shown here is derived from an EMBL/GenBank/DDBJ whole genome shotgun (WGS) entry which is preliminary data.</text>
</comment>
<dbReference type="EMBL" id="JANEYG010000027">
    <property type="protein sequence ID" value="KAJ8918196.1"/>
    <property type="molecule type" value="Genomic_DNA"/>
</dbReference>
<keyword evidence="4" id="KW-1185">Reference proteome</keyword>
<accession>A0AAV8VUX9</accession>
<feature type="transmembrane region" description="Helical" evidence="2">
    <location>
        <begin position="6"/>
        <end position="24"/>
    </location>
</feature>
<keyword evidence="2" id="KW-0472">Membrane</keyword>
<evidence type="ECO:0000313" key="4">
    <source>
        <dbReference type="Proteomes" id="UP001159042"/>
    </source>
</evidence>
<evidence type="ECO:0000313" key="3">
    <source>
        <dbReference type="EMBL" id="KAJ8918196.1"/>
    </source>
</evidence>
<dbReference type="Proteomes" id="UP001159042">
    <property type="component" value="Unassembled WGS sequence"/>
</dbReference>
<evidence type="ECO:0000256" key="1">
    <source>
        <dbReference type="SAM" id="MobiDB-lite"/>
    </source>
</evidence>
<keyword evidence="2" id="KW-0812">Transmembrane</keyword>
<gene>
    <name evidence="3" type="ORF">NQ315_014063</name>
</gene>
<keyword evidence="2" id="KW-1133">Transmembrane helix</keyword>
<protein>
    <submittedName>
        <fullName evidence="3">Uncharacterized protein</fullName>
    </submittedName>
</protein>
<reference evidence="3 4" key="1">
    <citation type="journal article" date="2023" name="Insect Mol. Biol.">
        <title>Genome sequencing provides insights into the evolution of gene families encoding plant cell wall-degrading enzymes in longhorned beetles.</title>
        <authorList>
            <person name="Shin N.R."/>
            <person name="Okamura Y."/>
            <person name="Kirsch R."/>
            <person name="Pauchet Y."/>
        </authorList>
    </citation>
    <scope>NUCLEOTIDE SEQUENCE [LARGE SCALE GENOMIC DNA]</scope>
    <source>
        <strain evidence="3">EAD_L_NR</strain>
    </source>
</reference>
<feature type="compositionally biased region" description="Polar residues" evidence="1">
    <location>
        <begin position="56"/>
        <end position="65"/>
    </location>
</feature>
<evidence type="ECO:0000256" key="2">
    <source>
        <dbReference type="SAM" id="Phobius"/>
    </source>
</evidence>
<dbReference type="AlphaFoldDB" id="A0AAV8VUX9"/>
<organism evidence="3 4">
    <name type="scientific">Exocentrus adspersus</name>
    <dbReference type="NCBI Taxonomy" id="1586481"/>
    <lineage>
        <taxon>Eukaryota</taxon>
        <taxon>Metazoa</taxon>
        <taxon>Ecdysozoa</taxon>
        <taxon>Arthropoda</taxon>
        <taxon>Hexapoda</taxon>
        <taxon>Insecta</taxon>
        <taxon>Pterygota</taxon>
        <taxon>Neoptera</taxon>
        <taxon>Endopterygota</taxon>
        <taxon>Coleoptera</taxon>
        <taxon>Polyphaga</taxon>
        <taxon>Cucujiformia</taxon>
        <taxon>Chrysomeloidea</taxon>
        <taxon>Cerambycidae</taxon>
        <taxon>Lamiinae</taxon>
        <taxon>Acanthocinini</taxon>
        <taxon>Exocentrus</taxon>
    </lineage>
</organism>
<proteinExistence type="predicted"/>